<keyword evidence="4" id="KW-1185">Reference proteome</keyword>
<reference evidence="3 4" key="1">
    <citation type="submission" date="2023-03" db="EMBL/GenBank/DDBJ databases">
        <title>Host association and intracellularity evolved multiple times independently in the Rickettsiales.</title>
        <authorList>
            <person name="Castelli M."/>
            <person name="Nardi T."/>
            <person name="Gammuto L."/>
            <person name="Bellinzona G."/>
            <person name="Sabaneyeva E."/>
            <person name="Potekhin A."/>
            <person name="Serra V."/>
            <person name="Petroni G."/>
            <person name="Sassera D."/>
        </authorList>
    </citation>
    <scope>NUCLEOTIDE SEQUENCE [LARGE SCALE GENOMIC DNA]</scope>
    <source>
        <strain evidence="3 4">Sr 2-6</strain>
    </source>
</reference>
<sequence length="197" mass="22667">MNILHYIPICNSIVLLMQPLIEVIIHDLVSGKIYYINGNLSKRKVGDLSLLEPGEFEKNIDQIVYPKINFDGRLIKSVSVPVDNKWLICINADASVFCQMKNLGEVFLNSMKENQPERLFKNDWQEKLHVAIHAFLKEQGFKFDELSHAQKKILTNHLFKLGAFAEKNAADYVANILGLGRATIFKYLKEWRNNNGY</sequence>
<evidence type="ECO:0000313" key="4">
    <source>
        <dbReference type="Proteomes" id="UP001291687"/>
    </source>
</evidence>
<dbReference type="PANTHER" id="PTHR35568">
    <property type="entry name" value="TRANSCRIPTIONAL REGULATOR DAUR"/>
    <property type="match status" value="1"/>
</dbReference>
<dbReference type="InterPro" id="IPR039446">
    <property type="entry name" value="DauR-like"/>
</dbReference>
<comment type="caution">
    <text evidence="3">The sequence shown here is derived from an EMBL/GenBank/DDBJ whole genome shotgun (WGS) entry which is preliminary data.</text>
</comment>
<name>A0ABU5NE66_9RICK</name>
<dbReference type="InterPro" id="IPR013559">
    <property type="entry name" value="YheO"/>
</dbReference>
<dbReference type="Proteomes" id="UP001291687">
    <property type="component" value="Unassembled WGS sequence"/>
</dbReference>
<evidence type="ECO:0000259" key="2">
    <source>
        <dbReference type="Pfam" id="PF13309"/>
    </source>
</evidence>
<dbReference type="Pfam" id="PF08348">
    <property type="entry name" value="PAS_6"/>
    <property type="match status" value="1"/>
</dbReference>
<gene>
    <name evidence="3" type="ORF">Megvenef_01443</name>
</gene>
<evidence type="ECO:0000313" key="3">
    <source>
        <dbReference type="EMBL" id="MEA0971464.1"/>
    </source>
</evidence>
<feature type="domain" description="YheO-like" evidence="1">
    <location>
        <begin position="5"/>
        <end position="102"/>
    </location>
</feature>
<dbReference type="EMBL" id="JARJFB010000143">
    <property type="protein sequence ID" value="MEA0971464.1"/>
    <property type="molecule type" value="Genomic_DNA"/>
</dbReference>
<protein>
    <submittedName>
        <fullName evidence="3">YheO-like PAS domain protein</fullName>
    </submittedName>
</protein>
<dbReference type="RefSeq" id="WP_322777368.1">
    <property type="nucleotide sequence ID" value="NZ_JARJFB010000143.1"/>
</dbReference>
<evidence type="ECO:0000259" key="1">
    <source>
        <dbReference type="Pfam" id="PF08348"/>
    </source>
</evidence>
<dbReference type="PANTHER" id="PTHR35568:SF1">
    <property type="entry name" value="TRANSCRIPTIONAL REGULATOR DAUR"/>
    <property type="match status" value="1"/>
</dbReference>
<proteinExistence type="predicted"/>
<accession>A0ABU5NE66</accession>
<dbReference type="InterPro" id="IPR039445">
    <property type="entry name" value="DauR-like_HTH"/>
</dbReference>
<feature type="domain" description="Transcriptional regulator DauR-like HTH" evidence="2">
    <location>
        <begin position="130"/>
        <end position="189"/>
    </location>
</feature>
<organism evidence="3 4">
    <name type="scientific">Candidatus Megaera venefica</name>
    <dbReference type="NCBI Taxonomy" id="2055910"/>
    <lineage>
        <taxon>Bacteria</taxon>
        <taxon>Pseudomonadati</taxon>
        <taxon>Pseudomonadota</taxon>
        <taxon>Alphaproteobacteria</taxon>
        <taxon>Rickettsiales</taxon>
        <taxon>Rickettsiaceae</taxon>
        <taxon>Candidatus Megaera</taxon>
    </lineage>
</organism>
<dbReference type="Pfam" id="PF13309">
    <property type="entry name" value="HTH_22"/>
    <property type="match status" value="1"/>
</dbReference>